<dbReference type="GO" id="GO:0015833">
    <property type="term" value="P:peptide transport"/>
    <property type="evidence" value="ECO:0007669"/>
    <property type="project" value="TreeGrafter"/>
</dbReference>
<evidence type="ECO:0000256" key="1">
    <source>
        <dbReference type="ARBA" id="ARBA00004196"/>
    </source>
</evidence>
<dbReference type="InterPro" id="IPR000914">
    <property type="entry name" value="SBP_5_dom"/>
</dbReference>
<evidence type="ECO:0000313" key="7">
    <source>
        <dbReference type="EMBL" id="SDB87780.1"/>
    </source>
</evidence>
<dbReference type="RefSeq" id="WP_092747244.1">
    <property type="nucleotide sequence ID" value="NZ_FMYL01000003.1"/>
</dbReference>
<dbReference type="GO" id="GO:0043190">
    <property type="term" value="C:ATP-binding cassette (ABC) transporter complex"/>
    <property type="evidence" value="ECO:0007669"/>
    <property type="project" value="InterPro"/>
</dbReference>
<dbReference type="Proteomes" id="UP000242501">
    <property type="component" value="Unassembled WGS sequence"/>
</dbReference>
<feature type="chain" id="PRO_5017414140" evidence="5">
    <location>
        <begin position="48"/>
        <end position="617"/>
    </location>
</feature>
<proteinExistence type="inferred from homology"/>
<evidence type="ECO:0000256" key="4">
    <source>
        <dbReference type="ARBA" id="ARBA00022729"/>
    </source>
</evidence>
<comment type="subcellular location">
    <subcellularLocation>
        <location evidence="1">Cell envelope</location>
    </subcellularLocation>
</comment>
<organism evidence="7 8">
    <name type="scientific">Acinetobacter boissieri</name>
    <dbReference type="NCBI Taxonomy" id="1219383"/>
    <lineage>
        <taxon>Bacteria</taxon>
        <taxon>Pseudomonadati</taxon>
        <taxon>Pseudomonadota</taxon>
        <taxon>Gammaproteobacteria</taxon>
        <taxon>Moraxellales</taxon>
        <taxon>Moraxellaceae</taxon>
        <taxon>Acinetobacter</taxon>
    </lineage>
</organism>
<keyword evidence="3" id="KW-0813">Transport</keyword>
<dbReference type="Gene3D" id="3.10.105.10">
    <property type="entry name" value="Dipeptide-binding Protein, Domain 3"/>
    <property type="match status" value="1"/>
</dbReference>
<reference evidence="8" key="1">
    <citation type="submission" date="2016-09" db="EMBL/GenBank/DDBJ databases">
        <authorList>
            <person name="Varghese N."/>
            <person name="Submissions S."/>
        </authorList>
    </citation>
    <scope>NUCLEOTIDE SEQUENCE [LARGE SCALE GENOMIC DNA]</scope>
    <source>
        <strain evidence="8">ANC 4422</strain>
    </source>
</reference>
<dbReference type="GO" id="GO:0030288">
    <property type="term" value="C:outer membrane-bounded periplasmic space"/>
    <property type="evidence" value="ECO:0007669"/>
    <property type="project" value="UniProtKB-ARBA"/>
</dbReference>
<evidence type="ECO:0000256" key="2">
    <source>
        <dbReference type="ARBA" id="ARBA00005695"/>
    </source>
</evidence>
<feature type="domain" description="Solute-binding protein family 5" evidence="6">
    <location>
        <begin position="98"/>
        <end position="530"/>
    </location>
</feature>
<evidence type="ECO:0000259" key="6">
    <source>
        <dbReference type="Pfam" id="PF00496"/>
    </source>
</evidence>
<feature type="signal peptide" evidence="5">
    <location>
        <begin position="1"/>
        <end position="47"/>
    </location>
</feature>
<dbReference type="EMBL" id="FMYL01000003">
    <property type="protein sequence ID" value="SDB87780.1"/>
    <property type="molecule type" value="Genomic_DNA"/>
</dbReference>
<dbReference type="STRING" id="1219383.SAMN05421733_103124"/>
<name>A0A1G6H0F3_9GAMM</name>
<dbReference type="GO" id="GO:1904680">
    <property type="term" value="F:peptide transmembrane transporter activity"/>
    <property type="evidence" value="ECO:0007669"/>
    <property type="project" value="TreeGrafter"/>
</dbReference>
<comment type="similarity">
    <text evidence="2">Belongs to the bacterial solute-binding protein 5 family.</text>
</comment>
<dbReference type="InterPro" id="IPR039424">
    <property type="entry name" value="SBP_5"/>
</dbReference>
<dbReference type="SUPFAM" id="SSF53850">
    <property type="entry name" value="Periplasmic binding protein-like II"/>
    <property type="match status" value="1"/>
</dbReference>
<evidence type="ECO:0000313" key="8">
    <source>
        <dbReference type="Proteomes" id="UP000242501"/>
    </source>
</evidence>
<dbReference type="InterPro" id="IPR030678">
    <property type="entry name" value="Peptide/Ni-bd"/>
</dbReference>
<accession>A0A1G6H0F3</accession>
<gene>
    <name evidence="7" type="ORF">SAMN05421733_103124</name>
</gene>
<dbReference type="PANTHER" id="PTHR30290:SF10">
    <property type="entry name" value="PERIPLASMIC OLIGOPEPTIDE-BINDING PROTEIN-RELATED"/>
    <property type="match status" value="1"/>
</dbReference>
<evidence type="ECO:0000256" key="3">
    <source>
        <dbReference type="ARBA" id="ARBA00022448"/>
    </source>
</evidence>
<keyword evidence="4 5" id="KW-0732">Signal</keyword>
<dbReference type="OrthoDB" id="9801912at2"/>
<protein>
    <submittedName>
        <fullName evidence="7">ABC-type oligopeptide transport system, substrate-binding protein</fullName>
    </submittedName>
</protein>
<keyword evidence="8" id="KW-1185">Reference proteome</keyword>
<sequence>MKTELNLTLNWLKPKQQKQKAFTRIKKQGLACILFACLNTIPLHSYAADPNKVIHTYFSGAETGFDPVATNDIPSSQINDSIFETLYAYDYLARPLKLIPLTAVDLPQISADGLTYTIKIKPGIYFSNDPVFKGKKRELTSYDYAYSLKRLLDPQLHSPNSWLIEGKLVGSQEFVDKSKKTGTFDYNTKFPGIETPDRYTLILRLNEKDYNLAMILAHGPTAAVAKEAIEKYKNSVGYAMANPVGTGPYLLSKWVRASRIVLTANPDYRGYTWNFKSKDFNDRKIIAEMTGKKMPQIGVVDIQIIGEAQSQWLAFKQKQLDWISLPANMVGDVIEHGELKPEYKQAGMTLSSITDLIAAYAFWNMKDPVVGGLTKDKIALRKAIMMSFSKEKYLNVLSNGVGIPLNSAIPPNIVGYDPNYQSTTPYSVRGANLLLDKYNYKVGADGYRTLPNGKPLTITYTTATSGNSAVSDFWQRSLKAIHIKFVNKTMQFPDYLKAQKQCTLQMGIQGWVADYPDGDNFLQLFYGPNTYASNFGCTAIPEFDKLYAQSKAMPAGPERQALYLKMMRILDVYAAIMPISTPYENTVIQPYIQGYKSHPMSSVIPWIYIDTTKTTNK</sequence>
<dbReference type="AlphaFoldDB" id="A0A1G6H0F3"/>
<dbReference type="PANTHER" id="PTHR30290">
    <property type="entry name" value="PERIPLASMIC BINDING COMPONENT OF ABC TRANSPORTER"/>
    <property type="match status" value="1"/>
</dbReference>
<dbReference type="Gene3D" id="3.40.190.10">
    <property type="entry name" value="Periplasmic binding protein-like II"/>
    <property type="match status" value="1"/>
</dbReference>
<dbReference type="PIRSF" id="PIRSF002741">
    <property type="entry name" value="MppA"/>
    <property type="match status" value="1"/>
</dbReference>
<evidence type="ECO:0000256" key="5">
    <source>
        <dbReference type="SAM" id="SignalP"/>
    </source>
</evidence>
<dbReference type="Pfam" id="PF00496">
    <property type="entry name" value="SBP_bac_5"/>
    <property type="match status" value="1"/>
</dbReference>